<proteinExistence type="predicted"/>
<evidence type="ECO:0000313" key="2">
    <source>
        <dbReference type="EMBL" id="MDP9896041.1"/>
    </source>
</evidence>
<evidence type="ECO:0008006" key="4">
    <source>
        <dbReference type="Google" id="ProtNLM"/>
    </source>
</evidence>
<keyword evidence="1" id="KW-0732">Signal</keyword>
<protein>
    <recommendedName>
        <fullName evidence="4">YXWGXW repeat-containing protein</fullName>
    </recommendedName>
</protein>
<gene>
    <name evidence="2" type="ORF">J2W31_005168</name>
</gene>
<dbReference type="PROSITE" id="PS51257">
    <property type="entry name" value="PROKAR_LIPOPROTEIN"/>
    <property type="match status" value="1"/>
</dbReference>
<reference evidence="2" key="1">
    <citation type="submission" date="2023-07" db="EMBL/GenBank/DDBJ databases">
        <title>Sorghum-associated microbial communities from plants grown in Nebraska, USA.</title>
        <authorList>
            <person name="Schachtman D."/>
        </authorList>
    </citation>
    <scope>NUCLEOTIDE SEQUENCE</scope>
    <source>
        <strain evidence="2">DS3754</strain>
    </source>
</reference>
<dbReference type="AlphaFoldDB" id="A0AAW8D875"/>
<name>A0AAW8D875_9BURK</name>
<evidence type="ECO:0000313" key="3">
    <source>
        <dbReference type="Proteomes" id="UP001242045"/>
    </source>
</evidence>
<organism evidence="2 3">
    <name type="scientific">Variovorax boronicumulans</name>
    <dbReference type="NCBI Taxonomy" id="436515"/>
    <lineage>
        <taxon>Bacteria</taxon>
        <taxon>Pseudomonadati</taxon>
        <taxon>Pseudomonadota</taxon>
        <taxon>Betaproteobacteria</taxon>
        <taxon>Burkholderiales</taxon>
        <taxon>Comamonadaceae</taxon>
        <taxon>Variovorax</taxon>
    </lineage>
</organism>
<dbReference type="RefSeq" id="WP_307686499.1">
    <property type="nucleotide sequence ID" value="NZ_JAUSRD010000015.1"/>
</dbReference>
<feature type="signal peptide" evidence="1">
    <location>
        <begin position="1"/>
        <end position="26"/>
    </location>
</feature>
<comment type="caution">
    <text evidence="2">The sequence shown here is derived from an EMBL/GenBank/DDBJ whole genome shotgun (WGS) entry which is preliminary data.</text>
</comment>
<evidence type="ECO:0000256" key="1">
    <source>
        <dbReference type="SAM" id="SignalP"/>
    </source>
</evidence>
<sequence>MRFPVVLALSASALSAALTGCVVAPAQPVYSAPAGVAYMAPTYVSPGVGFVWAYHPRYGWGWHHPQYGWHRGWR</sequence>
<dbReference type="Proteomes" id="UP001242045">
    <property type="component" value="Unassembled WGS sequence"/>
</dbReference>
<dbReference type="EMBL" id="JAUSRD010000015">
    <property type="protein sequence ID" value="MDP9896041.1"/>
    <property type="molecule type" value="Genomic_DNA"/>
</dbReference>
<feature type="chain" id="PRO_5043521655" description="YXWGXW repeat-containing protein" evidence="1">
    <location>
        <begin position="27"/>
        <end position="74"/>
    </location>
</feature>
<accession>A0AAW8D875</accession>